<reference evidence="2" key="1">
    <citation type="submission" date="2016-12" db="EMBL/GenBank/DDBJ databases">
        <title>Draft Genome Sequences od Carboxydothermus pertinax and islandicus, Hydrogenogenic Carboxydotrophic Bacteria.</title>
        <authorList>
            <person name="Fukuyama Y."/>
            <person name="Ohmae K."/>
            <person name="Yoneda Y."/>
            <person name="Yoshida T."/>
            <person name="Sako Y."/>
        </authorList>
    </citation>
    <scope>NUCLEOTIDE SEQUENCE [LARGE SCALE GENOMIC DNA]</scope>
    <source>
        <strain evidence="2">SET</strain>
    </source>
</reference>
<accession>A0A1L8D106</accession>
<dbReference type="Proteomes" id="UP000187338">
    <property type="component" value="Unassembled WGS sequence"/>
</dbReference>
<evidence type="ECO:0000313" key="1">
    <source>
        <dbReference type="EMBL" id="GAV24842.1"/>
    </source>
</evidence>
<organism evidence="1 2">
    <name type="scientific">Carboxydothermus islandicus</name>
    <dbReference type="NCBI Taxonomy" id="661089"/>
    <lineage>
        <taxon>Bacteria</taxon>
        <taxon>Bacillati</taxon>
        <taxon>Bacillota</taxon>
        <taxon>Clostridia</taxon>
        <taxon>Thermoanaerobacterales</taxon>
        <taxon>Thermoanaerobacteraceae</taxon>
        <taxon>Carboxydothermus</taxon>
    </lineage>
</organism>
<dbReference type="EMBL" id="BDJL01000019">
    <property type="protein sequence ID" value="GAV24842.1"/>
    <property type="molecule type" value="Genomic_DNA"/>
</dbReference>
<dbReference type="AlphaFoldDB" id="A0A1L8D106"/>
<protein>
    <submittedName>
        <fullName evidence="1">Uncharacterized protein</fullName>
    </submittedName>
</protein>
<sequence>MITKRQNKKSKKLTVKSFDSDEFMLDYVYYTLKKTEKGWIGVDKEYE</sequence>
<dbReference type="STRING" id="661089.ciss_07750"/>
<keyword evidence="2" id="KW-1185">Reference proteome</keyword>
<name>A0A1L8D106_9THEO</name>
<comment type="caution">
    <text evidence="1">The sequence shown here is derived from an EMBL/GenBank/DDBJ whole genome shotgun (WGS) entry which is preliminary data.</text>
</comment>
<evidence type="ECO:0000313" key="2">
    <source>
        <dbReference type="Proteomes" id="UP000187338"/>
    </source>
</evidence>
<proteinExistence type="predicted"/>
<gene>
    <name evidence="1" type="ORF">ciss_07750</name>
</gene>